<feature type="signal peptide" evidence="1">
    <location>
        <begin position="1"/>
        <end position="19"/>
    </location>
</feature>
<protein>
    <recommendedName>
        <fullName evidence="4">DKNYY family protein</fullName>
    </recommendedName>
</protein>
<feature type="chain" id="PRO_5021854972" description="DKNYY family protein" evidence="1">
    <location>
        <begin position="20"/>
        <end position="197"/>
    </location>
</feature>
<organism evidence="2 3">
    <name type="scientific">Polystyrenella longa</name>
    <dbReference type="NCBI Taxonomy" id="2528007"/>
    <lineage>
        <taxon>Bacteria</taxon>
        <taxon>Pseudomonadati</taxon>
        <taxon>Planctomycetota</taxon>
        <taxon>Planctomycetia</taxon>
        <taxon>Planctomycetales</taxon>
        <taxon>Planctomycetaceae</taxon>
        <taxon>Polystyrenella</taxon>
    </lineage>
</organism>
<proteinExistence type="predicted"/>
<dbReference type="AlphaFoldDB" id="A0A518CKA7"/>
<dbReference type="InterPro" id="IPR027375">
    <property type="entry name" value="DKNYY"/>
</dbReference>
<dbReference type="KEGG" id="plon:Pla110_13630"/>
<evidence type="ECO:0000313" key="3">
    <source>
        <dbReference type="Proteomes" id="UP000317178"/>
    </source>
</evidence>
<gene>
    <name evidence="2" type="ORF">Pla110_13630</name>
</gene>
<dbReference type="PROSITE" id="PS51257">
    <property type="entry name" value="PROKAR_LIPOPROTEIN"/>
    <property type="match status" value="1"/>
</dbReference>
<evidence type="ECO:0000256" key="1">
    <source>
        <dbReference type="SAM" id="SignalP"/>
    </source>
</evidence>
<dbReference type="Proteomes" id="UP000317178">
    <property type="component" value="Chromosome"/>
</dbReference>
<keyword evidence="1" id="KW-0732">Signal</keyword>
<dbReference type="Pfam" id="PF13644">
    <property type="entry name" value="DKNYY"/>
    <property type="match status" value="1"/>
</dbReference>
<dbReference type="EMBL" id="CP036281">
    <property type="protein sequence ID" value="QDU79652.1"/>
    <property type="molecule type" value="Genomic_DNA"/>
</dbReference>
<dbReference type="OrthoDB" id="81359at2"/>
<reference evidence="2 3" key="1">
    <citation type="submission" date="2019-02" db="EMBL/GenBank/DDBJ databases">
        <title>Deep-cultivation of Planctomycetes and their phenomic and genomic characterization uncovers novel biology.</title>
        <authorList>
            <person name="Wiegand S."/>
            <person name="Jogler M."/>
            <person name="Boedeker C."/>
            <person name="Pinto D."/>
            <person name="Vollmers J."/>
            <person name="Rivas-Marin E."/>
            <person name="Kohn T."/>
            <person name="Peeters S.H."/>
            <person name="Heuer A."/>
            <person name="Rast P."/>
            <person name="Oberbeckmann S."/>
            <person name="Bunk B."/>
            <person name="Jeske O."/>
            <person name="Meyerdierks A."/>
            <person name="Storesund J.E."/>
            <person name="Kallscheuer N."/>
            <person name="Luecker S."/>
            <person name="Lage O.M."/>
            <person name="Pohl T."/>
            <person name="Merkel B.J."/>
            <person name="Hornburger P."/>
            <person name="Mueller R.-W."/>
            <person name="Bruemmer F."/>
            <person name="Labrenz M."/>
            <person name="Spormann A.M."/>
            <person name="Op den Camp H."/>
            <person name="Overmann J."/>
            <person name="Amann R."/>
            <person name="Jetten M.S.M."/>
            <person name="Mascher T."/>
            <person name="Medema M.H."/>
            <person name="Devos D.P."/>
            <person name="Kaster A.-K."/>
            <person name="Ovreas L."/>
            <person name="Rohde M."/>
            <person name="Galperin M.Y."/>
            <person name="Jogler C."/>
        </authorList>
    </citation>
    <scope>NUCLEOTIDE SEQUENCE [LARGE SCALE GENOMIC DNA]</scope>
    <source>
        <strain evidence="2 3">Pla110</strain>
    </source>
</reference>
<evidence type="ECO:0000313" key="2">
    <source>
        <dbReference type="EMBL" id="QDU79652.1"/>
    </source>
</evidence>
<accession>A0A518CKA7</accession>
<evidence type="ECO:0008006" key="4">
    <source>
        <dbReference type="Google" id="ProtNLM"/>
    </source>
</evidence>
<keyword evidence="3" id="KW-1185">Reference proteome</keyword>
<name>A0A518CKA7_9PLAN</name>
<sequence precursor="true">MIKSSLLFLLIVCCSSLGCSEGYGTHKGNHVWYSNWNQGSGDRPMLVMDDVQGELVVLKDHRYAKTEKNVYILGVKIHDADPATFTTLEYPFSRDKNHVYCGSLYLIDADPDGFKLLFQNAMFGMLDRFKKEPFIAQYGEHPALGHEKRYCTKSAWSTDGKTIYFGYAKVKNANPNTFTALDGLYGKDDMHVFSAMK</sequence>